<dbReference type="KEGG" id="ndi:NDAI_0B04520"/>
<dbReference type="GO" id="GO:0004222">
    <property type="term" value="F:metalloendopeptidase activity"/>
    <property type="evidence" value="ECO:0007669"/>
    <property type="project" value="EnsemblFungi"/>
</dbReference>
<organism evidence="3 4">
    <name type="scientific">Naumovozyma dairenensis (strain ATCC 10597 / BCRC 20456 / CBS 421 / NBRC 0211 / NRRL Y-12639)</name>
    <name type="common">Saccharomyces dairenensis</name>
    <dbReference type="NCBI Taxonomy" id="1071378"/>
    <lineage>
        <taxon>Eukaryota</taxon>
        <taxon>Fungi</taxon>
        <taxon>Dikarya</taxon>
        <taxon>Ascomycota</taxon>
        <taxon>Saccharomycotina</taxon>
        <taxon>Saccharomycetes</taxon>
        <taxon>Saccharomycetales</taxon>
        <taxon>Saccharomycetaceae</taxon>
        <taxon>Naumovozyma</taxon>
    </lineage>
</organism>
<feature type="domain" description="WLM" evidence="2">
    <location>
        <begin position="2"/>
        <end position="206"/>
    </location>
</feature>
<feature type="compositionally biased region" description="Acidic residues" evidence="1">
    <location>
        <begin position="238"/>
        <end position="248"/>
    </location>
</feature>
<evidence type="ECO:0000256" key="1">
    <source>
        <dbReference type="SAM" id="MobiDB-lite"/>
    </source>
</evidence>
<dbReference type="RefSeq" id="XP_003668730.1">
    <property type="nucleotide sequence ID" value="XM_003668682.1"/>
</dbReference>
<dbReference type="eggNOG" id="KOG4842">
    <property type="taxonomic scope" value="Eukaryota"/>
</dbReference>
<dbReference type="GO" id="GO:0016925">
    <property type="term" value="P:protein sumoylation"/>
    <property type="evidence" value="ECO:0007669"/>
    <property type="project" value="EnsemblFungi"/>
</dbReference>
<evidence type="ECO:0000313" key="4">
    <source>
        <dbReference type="Proteomes" id="UP000000689"/>
    </source>
</evidence>
<dbReference type="PANTHER" id="PTHR46622">
    <property type="entry name" value="DNA-DEPENDENT METALLOPROTEASE WSS1"/>
    <property type="match status" value="1"/>
</dbReference>
<evidence type="ECO:0000259" key="2">
    <source>
        <dbReference type="PROSITE" id="PS51397"/>
    </source>
</evidence>
<proteinExistence type="predicted"/>
<feature type="compositionally biased region" description="Basic and acidic residues" evidence="1">
    <location>
        <begin position="266"/>
        <end position="284"/>
    </location>
</feature>
<dbReference type="GO" id="GO:0032183">
    <property type="term" value="F:SUMO binding"/>
    <property type="evidence" value="ECO:0007669"/>
    <property type="project" value="EnsemblFungi"/>
</dbReference>
<gene>
    <name evidence="3" type="primary">NDAI0B04520</name>
    <name evidence="3" type="ordered locus">NDAI_0B04520</name>
</gene>
<dbReference type="GO" id="GO:1990414">
    <property type="term" value="P:replication-born double-strand break repair via sister chromatid exchange"/>
    <property type="evidence" value="ECO:0007669"/>
    <property type="project" value="EnsemblFungi"/>
</dbReference>
<dbReference type="OrthoDB" id="49605at2759"/>
<dbReference type="PROSITE" id="PS51397">
    <property type="entry name" value="WLM"/>
    <property type="match status" value="1"/>
</dbReference>
<dbReference type="OMA" id="KFKVWSC"/>
<dbReference type="GO" id="GO:0061665">
    <property type="term" value="F:SUMO ligase activity"/>
    <property type="evidence" value="ECO:0007669"/>
    <property type="project" value="EnsemblFungi"/>
</dbReference>
<dbReference type="STRING" id="1071378.G0W6S6"/>
<dbReference type="GeneID" id="11497612"/>
<reference evidence="3 4" key="1">
    <citation type="journal article" date="2011" name="Proc. Natl. Acad. Sci. U.S.A.">
        <title>Evolutionary erosion of yeast sex chromosomes by mating-type switching accidents.</title>
        <authorList>
            <person name="Gordon J.L."/>
            <person name="Armisen D."/>
            <person name="Proux-Wera E."/>
            <person name="Oheigeartaigh S.S."/>
            <person name="Byrne K.P."/>
            <person name="Wolfe K.H."/>
        </authorList>
    </citation>
    <scope>NUCLEOTIDE SEQUENCE [LARGE SCALE GENOMIC DNA]</scope>
    <source>
        <strain evidence="4">ATCC 10597 / BCRC 20456 / CBS 421 / NBRC 0211 / NRRL Y-12639</strain>
    </source>
</reference>
<dbReference type="Pfam" id="PF08325">
    <property type="entry name" value="WLM"/>
    <property type="match status" value="1"/>
</dbReference>
<dbReference type="GO" id="GO:0000324">
    <property type="term" value="C:fungal-type vacuole"/>
    <property type="evidence" value="ECO:0007669"/>
    <property type="project" value="EnsemblFungi"/>
</dbReference>
<dbReference type="Proteomes" id="UP000000689">
    <property type="component" value="Chromosome 2"/>
</dbReference>
<dbReference type="EMBL" id="HE580268">
    <property type="protein sequence ID" value="CCD23487.1"/>
    <property type="molecule type" value="Genomic_DNA"/>
</dbReference>
<dbReference type="GO" id="GO:0106300">
    <property type="term" value="P:protein-DNA covalent cross-linking repair"/>
    <property type="evidence" value="ECO:0007669"/>
    <property type="project" value="EnsemblFungi"/>
</dbReference>
<dbReference type="MEROPS" id="M80.001"/>
<dbReference type="GO" id="GO:0005635">
    <property type="term" value="C:nuclear envelope"/>
    <property type="evidence" value="ECO:0007669"/>
    <property type="project" value="EnsemblFungi"/>
</dbReference>
<dbReference type="InterPro" id="IPR013536">
    <property type="entry name" value="WLM_dom"/>
</dbReference>
<evidence type="ECO:0000313" key="3">
    <source>
        <dbReference type="EMBL" id="CCD23487.1"/>
    </source>
</evidence>
<feature type="region of interest" description="Disordered" evidence="1">
    <location>
        <begin position="238"/>
        <end position="284"/>
    </location>
</feature>
<keyword evidence="4" id="KW-1185">Reference proteome</keyword>
<protein>
    <recommendedName>
        <fullName evidence="2">WLM domain-containing protein</fullName>
    </recommendedName>
</protein>
<dbReference type="GO" id="GO:0019985">
    <property type="term" value="P:translesion synthesis"/>
    <property type="evidence" value="ECO:0007669"/>
    <property type="project" value="EnsemblFungi"/>
</dbReference>
<dbReference type="PANTHER" id="PTHR46622:SF1">
    <property type="entry name" value="DNA-DEPENDENT METALLOPROTEASE WSS1"/>
    <property type="match status" value="1"/>
</dbReference>
<dbReference type="AlphaFoldDB" id="G0W6S6"/>
<sequence length="284" mass="32542">MPTQSHENPHITKIAVLQRKPNAEYALSILKDITKQVSYLMKENKFKVSQLVEFYPKDKRLLGMNVNRGQKIMLRLRDSNDEFQFLARESILGTMLHELTHNLFGPHDKKFYEKLDDLSARQWIIEQQGLFDTFLGSGNRLGGSTLGNNRNNNLTAGRIRGNVVGRPIRNRFGKGRKLGSLEGPNKLQKYKTPREMAAIAAERRYNDDKWCGEKNSDETKRALQPSSDSLYEQDIIIIDDDDDDDDEGNLISRGIASTKHKHRDKKSIEGNSNKEKDIEIIDLT</sequence>
<dbReference type="HOGENOM" id="CLU_023057_3_0_1"/>
<dbReference type="GO" id="GO:0036205">
    <property type="term" value="P:histone catabolic process"/>
    <property type="evidence" value="ECO:0007669"/>
    <property type="project" value="EnsemblFungi"/>
</dbReference>
<accession>G0W6S6</accession>
<dbReference type="InterPro" id="IPR053000">
    <property type="entry name" value="WSS1-like_metalloprotease"/>
</dbReference>
<name>G0W6S6_NAUDC</name>